<accession>A0A8X6QY89</accession>
<name>A0A8X6QY89_NEPPI</name>
<reference evidence="1" key="1">
    <citation type="submission" date="2020-08" db="EMBL/GenBank/DDBJ databases">
        <title>Multicomponent nature underlies the extraordinary mechanical properties of spider dragline silk.</title>
        <authorList>
            <person name="Kono N."/>
            <person name="Nakamura H."/>
            <person name="Mori M."/>
            <person name="Yoshida Y."/>
            <person name="Ohtoshi R."/>
            <person name="Malay A.D."/>
            <person name="Moran D.A.P."/>
            <person name="Tomita M."/>
            <person name="Numata K."/>
            <person name="Arakawa K."/>
        </authorList>
    </citation>
    <scope>NUCLEOTIDE SEQUENCE</scope>
</reference>
<organism evidence="1 2">
    <name type="scientific">Nephila pilipes</name>
    <name type="common">Giant wood spider</name>
    <name type="synonym">Nephila maculata</name>
    <dbReference type="NCBI Taxonomy" id="299642"/>
    <lineage>
        <taxon>Eukaryota</taxon>
        <taxon>Metazoa</taxon>
        <taxon>Ecdysozoa</taxon>
        <taxon>Arthropoda</taxon>
        <taxon>Chelicerata</taxon>
        <taxon>Arachnida</taxon>
        <taxon>Araneae</taxon>
        <taxon>Araneomorphae</taxon>
        <taxon>Entelegynae</taxon>
        <taxon>Araneoidea</taxon>
        <taxon>Nephilidae</taxon>
        <taxon>Nephila</taxon>
    </lineage>
</organism>
<dbReference type="EMBL" id="BMAW01037967">
    <property type="protein sequence ID" value="GFU50632.1"/>
    <property type="molecule type" value="Genomic_DNA"/>
</dbReference>
<sequence>MVGRKIANSHKELPFDGLWI</sequence>
<keyword evidence="2" id="KW-1185">Reference proteome</keyword>
<dbReference type="Proteomes" id="UP000887013">
    <property type="component" value="Unassembled WGS sequence"/>
</dbReference>
<evidence type="ECO:0000313" key="1">
    <source>
        <dbReference type="EMBL" id="GFU50632.1"/>
    </source>
</evidence>
<gene>
    <name evidence="1" type="ORF">NPIL_549631</name>
</gene>
<comment type="caution">
    <text evidence="1">The sequence shown here is derived from an EMBL/GenBank/DDBJ whole genome shotgun (WGS) entry which is preliminary data.</text>
</comment>
<feature type="non-terminal residue" evidence="1">
    <location>
        <position position="20"/>
    </location>
</feature>
<protein>
    <submittedName>
        <fullName evidence="1">Uncharacterized protein</fullName>
    </submittedName>
</protein>
<evidence type="ECO:0000313" key="2">
    <source>
        <dbReference type="Proteomes" id="UP000887013"/>
    </source>
</evidence>
<dbReference type="AlphaFoldDB" id="A0A8X6QY89"/>
<proteinExistence type="predicted"/>